<keyword evidence="4 6" id="KW-0732">Signal</keyword>
<reference evidence="7" key="1">
    <citation type="submission" date="2012-11" db="EMBL/GenBank/DDBJ databases">
        <title>Dependencies among metagenomic species, viruses, plasmids and units of genetic variation.</title>
        <authorList>
            <person name="Nielsen H.B."/>
            <person name="Almeida M."/>
            <person name="Juncker A.S."/>
            <person name="Rasmussen S."/>
            <person name="Li J."/>
            <person name="Sunagawa S."/>
            <person name="Plichta D."/>
            <person name="Gautier L."/>
            <person name="Le Chatelier E."/>
            <person name="Peletier E."/>
            <person name="Bonde I."/>
            <person name="Nielsen T."/>
            <person name="Manichanh C."/>
            <person name="Arumugam M."/>
            <person name="Batto J."/>
            <person name="Santos M.B.Q.D."/>
            <person name="Blom N."/>
            <person name="Borruel N."/>
            <person name="Burgdorf K.S."/>
            <person name="Boumezbeur F."/>
            <person name="Casellas F."/>
            <person name="Dore J."/>
            <person name="Guarner F."/>
            <person name="Hansen T."/>
            <person name="Hildebrand F."/>
            <person name="Kaas R.S."/>
            <person name="Kennedy S."/>
            <person name="Kristiansen K."/>
            <person name="Kultima J.R."/>
            <person name="Leonard P."/>
            <person name="Levenez F."/>
            <person name="Lund O."/>
            <person name="Moumen B."/>
            <person name="Le Paslier D."/>
            <person name="Pons N."/>
            <person name="Pedersen O."/>
            <person name="Prifti E."/>
            <person name="Qin J."/>
            <person name="Raes J."/>
            <person name="Tap J."/>
            <person name="Tims S."/>
            <person name="Ussery D.W."/>
            <person name="Yamada T."/>
            <person name="MetaHit consortium"/>
            <person name="Renault P."/>
            <person name="Sicheritz-Ponten T."/>
            <person name="Bork P."/>
            <person name="Wang J."/>
            <person name="Brunak S."/>
            <person name="Ehrlich S.D."/>
        </authorList>
    </citation>
    <scope>NUCLEOTIDE SEQUENCE [LARGE SCALE GENOMIC DNA]</scope>
</reference>
<evidence type="ECO:0000256" key="1">
    <source>
        <dbReference type="ARBA" id="ARBA00004418"/>
    </source>
</evidence>
<dbReference type="GO" id="GO:1902358">
    <property type="term" value="P:sulfate transmembrane transport"/>
    <property type="evidence" value="ECO:0007669"/>
    <property type="project" value="InterPro"/>
</dbReference>
<keyword evidence="5" id="KW-0574">Periplasm</keyword>
<evidence type="ECO:0000256" key="3">
    <source>
        <dbReference type="ARBA" id="ARBA00022448"/>
    </source>
</evidence>
<dbReference type="GO" id="GO:0140104">
    <property type="term" value="F:molecular carrier activity"/>
    <property type="evidence" value="ECO:0007669"/>
    <property type="project" value="InterPro"/>
</dbReference>
<dbReference type="InterPro" id="IPR005669">
    <property type="entry name" value="Thiosulph/SO4-bd"/>
</dbReference>
<keyword evidence="3" id="KW-0813">Transport</keyword>
<dbReference type="SUPFAM" id="SSF53850">
    <property type="entry name" value="Periplasmic binding protein-like II"/>
    <property type="match status" value="1"/>
</dbReference>
<dbReference type="PROSITE" id="PS51257">
    <property type="entry name" value="PROKAR_LIPOPROTEIN"/>
    <property type="match status" value="1"/>
</dbReference>
<dbReference type="CDD" id="cd01005">
    <property type="entry name" value="PBP2_CysP"/>
    <property type="match status" value="1"/>
</dbReference>
<dbReference type="GO" id="GO:0042597">
    <property type="term" value="C:periplasmic space"/>
    <property type="evidence" value="ECO:0007669"/>
    <property type="project" value="UniProtKB-SubCell"/>
</dbReference>
<comment type="subcellular location">
    <subcellularLocation>
        <location evidence="1">Periplasm</location>
    </subcellularLocation>
</comment>
<accession>R7AGK6</accession>
<feature type="signal peptide" evidence="6">
    <location>
        <begin position="1"/>
        <end position="19"/>
    </location>
</feature>
<evidence type="ECO:0000256" key="6">
    <source>
        <dbReference type="SAM" id="SignalP"/>
    </source>
</evidence>
<name>R7AGK6_9FIRM</name>
<dbReference type="Pfam" id="PF13531">
    <property type="entry name" value="SBP_bac_11"/>
    <property type="match status" value="1"/>
</dbReference>
<feature type="chain" id="PRO_5004427670" evidence="6">
    <location>
        <begin position="20"/>
        <end position="336"/>
    </location>
</feature>
<comment type="caution">
    <text evidence="7">The sequence shown here is derived from an EMBL/GenBank/DDBJ whole genome shotgun (WGS) entry which is preliminary data.</text>
</comment>
<evidence type="ECO:0000313" key="7">
    <source>
        <dbReference type="EMBL" id="CDD57485.1"/>
    </source>
</evidence>
<gene>
    <name evidence="7" type="ORF">BN656_01657</name>
</gene>
<protein>
    <submittedName>
        <fullName evidence="7">Substrate binding protein of an ABC transporter complex</fullName>
    </submittedName>
</protein>
<dbReference type="Proteomes" id="UP000018141">
    <property type="component" value="Unassembled WGS sequence"/>
</dbReference>
<dbReference type="PANTHER" id="PTHR30368">
    <property type="entry name" value="SULFATE-BINDING PROTEIN"/>
    <property type="match status" value="1"/>
</dbReference>
<dbReference type="NCBIfam" id="TIGR00971">
    <property type="entry name" value="3a0106s03"/>
    <property type="match status" value="1"/>
</dbReference>
<evidence type="ECO:0000256" key="5">
    <source>
        <dbReference type="ARBA" id="ARBA00022764"/>
    </source>
</evidence>
<dbReference type="EMBL" id="CBHH010000049">
    <property type="protein sequence ID" value="CDD57485.1"/>
    <property type="molecule type" value="Genomic_DNA"/>
</dbReference>
<comment type="similarity">
    <text evidence="2">Belongs to the prokaryotic sulfate-binding protein family.</text>
</comment>
<organism evidence="7 8">
    <name type="scientific">Bacteroides pectinophilus CAG:437</name>
    <dbReference type="NCBI Taxonomy" id="1263051"/>
    <lineage>
        <taxon>Bacteria</taxon>
        <taxon>Bacillati</taxon>
        <taxon>Bacillota</taxon>
        <taxon>Clostridia</taxon>
        <taxon>Eubacteriales</taxon>
    </lineage>
</organism>
<dbReference type="Gene3D" id="3.40.190.10">
    <property type="entry name" value="Periplasmic binding protein-like II"/>
    <property type="match status" value="2"/>
</dbReference>
<evidence type="ECO:0000256" key="2">
    <source>
        <dbReference type="ARBA" id="ARBA00006099"/>
    </source>
</evidence>
<dbReference type="PANTHER" id="PTHR30368:SF2">
    <property type="entry name" value="SULFATE-BINDING PROTEIN"/>
    <property type="match status" value="1"/>
</dbReference>
<sequence length="336" mass="37552">MKKNIRCLLVMGLAMTLTAGMYGCKSSDKTLTITNVSYDATRDFYEEYNNLFEAYYESRYNEPVEVIQSHGGSGSQARSVVEGCNADVVTLALEHDISLIENTGLIDTGWEDEYENTSSPYTSTIVFLVRKGNPKGIHDWNDLVKDGVEIITPDPKSSGGACWNFLAALSYAQVNYKDAGMQEQFLKKLYSNVSVLDSGARGSATTFVENNKGDVLIAWENEAMATVENYAGEYEIVNPSVSITAQPSVAVVDDNVRMNHSENAAAEYLGYLYSDEAQRLAAQYGYRPYNKNILNEFTDKFDITIRCTSIEDFGGWKEAYRKYFDDGALFDRIYNS</sequence>
<evidence type="ECO:0000256" key="4">
    <source>
        <dbReference type="ARBA" id="ARBA00022729"/>
    </source>
</evidence>
<proteinExistence type="inferred from homology"/>
<dbReference type="NCBIfam" id="NF008022">
    <property type="entry name" value="PRK10752.1"/>
    <property type="match status" value="1"/>
</dbReference>
<dbReference type="AlphaFoldDB" id="R7AGK6"/>
<evidence type="ECO:0000313" key="8">
    <source>
        <dbReference type="Proteomes" id="UP000018141"/>
    </source>
</evidence>